<accession>A0A9Q4MJV3</accession>
<reference evidence="2" key="2">
    <citation type="journal article" date="2020" name="Appl. Environ. Microbiol.">
        <title>Multiple intercontinental introductions associated with the emergence of a plant pathogen in Europe.</title>
        <authorList>
            <person name="Landa B.B."/>
            <person name="Castillo A.I."/>
            <person name="Giampetruzzi A."/>
            <person name="Kahn A."/>
            <person name="Roman-Ecija M."/>
            <person name="Velasco-Amo M.P."/>
            <person name="Navas-Cortes J.A."/>
            <person name="Marco-Noales E."/>
            <person name="Barbe S."/>
            <person name="Moralejo E."/>
            <person name="Coletta-Filho H.D."/>
            <person name="Saldarelli P."/>
            <person name="Saponari M."/>
            <person name="Almeida R.P.P."/>
        </authorList>
    </citation>
    <scope>NUCLEOTIDE SEQUENCE</scope>
    <source>
        <strain evidence="2">XYL1981</strain>
    </source>
</reference>
<dbReference type="RefSeq" id="WP_071869823.1">
    <property type="nucleotide sequence ID" value="NZ_CP072932.1"/>
</dbReference>
<sequence>MGVCCILLSARALCLADVLAVLLGSVHEDAMAVGADGLGMTLAVMGCPRASTGCELFSSGALGERVCVRCGGVTPKGVCGAQWCLGRCASGY</sequence>
<evidence type="ECO:0000256" key="1">
    <source>
        <dbReference type="SAM" id="SignalP"/>
    </source>
</evidence>
<evidence type="ECO:0000313" key="2">
    <source>
        <dbReference type="EMBL" id="MRU23676.1"/>
    </source>
</evidence>
<dbReference type="AlphaFoldDB" id="A0A9Q4MJV3"/>
<protein>
    <recommendedName>
        <fullName evidence="4">Secreted protein</fullName>
    </recommendedName>
</protein>
<feature type="signal peptide" evidence="1">
    <location>
        <begin position="1"/>
        <end position="20"/>
    </location>
</feature>
<proteinExistence type="predicted"/>
<gene>
    <name evidence="2" type="ORF">FG476_06180</name>
</gene>
<dbReference type="EMBL" id="VDCJ01000343">
    <property type="protein sequence ID" value="MRU23676.1"/>
    <property type="molecule type" value="Genomic_DNA"/>
</dbReference>
<keyword evidence="1" id="KW-0732">Signal</keyword>
<evidence type="ECO:0008006" key="4">
    <source>
        <dbReference type="Google" id="ProtNLM"/>
    </source>
</evidence>
<evidence type="ECO:0000313" key="3">
    <source>
        <dbReference type="Proteomes" id="UP000474061"/>
    </source>
</evidence>
<feature type="chain" id="PRO_5040361389" description="Secreted protein" evidence="1">
    <location>
        <begin position="21"/>
        <end position="92"/>
    </location>
</feature>
<comment type="caution">
    <text evidence="2">The sequence shown here is derived from an EMBL/GenBank/DDBJ whole genome shotgun (WGS) entry which is preliminary data.</text>
</comment>
<dbReference type="Proteomes" id="UP000474061">
    <property type="component" value="Unassembled WGS sequence"/>
</dbReference>
<reference evidence="2" key="1">
    <citation type="submission" date="2019-05" db="EMBL/GenBank/DDBJ databases">
        <authorList>
            <person name="Castillo A."/>
            <person name="Giampetruzzi A."/>
            <person name="Landa B."/>
            <person name="Saponari M."/>
            <person name="Almeida R.P.P."/>
            <person name="Moralejo E."/>
            <person name="Marco-Noales E."/>
            <person name="Velasco-Amo M.P."/>
            <person name="Roman-Ecija M."/>
            <person name="Navarro I."/>
            <person name="Monterde A."/>
            <person name="Barbe S."/>
        </authorList>
    </citation>
    <scope>NUCLEOTIDE SEQUENCE</scope>
    <source>
        <strain evidence="2">XYL1981</strain>
    </source>
</reference>
<organism evidence="2 3">
    <name type="scientific">Xylella fastidiosa subsp. multiplex</name>
    <dbReference type="NCBI Taxonomy" id="644357"/>
    <lineage>
        <taxon>Bacteria</taxon>
        <taxon>Pseudomonadati</taxon>
        <taxon>Pseudomonadota</taxon>
        <taxon>Gammaproteobacteria</taxon>
        <taxon>Lysobacterales</taxon>
        <taxon>Lysobacteraceae</taxon>
        <taxon>Xylella</taxon>
    </lineage>
</organism>
<name>A0A9Q4MJV3_XYLFS</name>